<keyword evidence="2" id="KW-1185">Reference proteome</keyword>
<dbReference type="Proteomes" id="UP000263435">
    <property type="component" value="Segment"/>
</dbReference>
<name>A0A385E7I9_9CAUD</name>
<evidence type="ECO:0000313" key="1">
    <source>
        <dbReference type="EMBL" id="AXQ66679.1"/>
    </source>
</evidence>
<proteinExistence type="predicted"/>
<sequence length="381" mass="42531">MNYTSLDLQMGPQQGGKLDALIRTSTNLLQAKQPPKVPLISVSERHLLNAYTQTLRIEGNVSSWAEYVAQAPERLGSKFPERVRFWASKKSNMPACPFLLGQEVVLPLYFDSMNTMTVFSVSTVSYGEIHQGVSFDNLIPLFDRLFYTRVLNKVEASAVERNNIRRAVVTLMDSTSDWDKVRKDVIRTITLEAERGVASAETENIWDTPDIVVNGNTHTFKNVTVKDKQDNKMSKTKRIAENMVESNKAAAKDIAFLNAGRTANMVIKAAMTPLLKAVLKPTFMQRAMMKLTGTTDPVERFMESPVSDLLAAEGFKLALELKGVKDEKLQETADKAIVYAGMKVTENIPLEDLLDDAIEKVAEAVSGSNMLDKLAEKTRRY</sequence>
<reference evidence="1 2" key="1">
    <citation type="submission" date="2018-07" db="EMBL/GenBank/DDBJ databases">
        <title>Sequencing of PG07.</title>
        <authorList>
            <person name="Ding T."/>
        </authorList>
    </citation>
    <scope>NUCLEOTIDE SEQUENCE [LARGE SCALE GENOMIC DNA]</scope>
</reference>
<dbReference type="EMBL" id="MH645904">
    <property type="protein sequence ID" value="AXQ66679.1"/>
    <property type="molecule type" value="Genomic_DNA"/>
</dbReference>
<organism evidence="1 2">
    <name type="scientific">Vibrio phage vB_VpS_PG07</name>
    <dbReference type="NCBI Taxonomy" id="2301664"/>
    <lineage>
        <taxon>Viruses</taxon>
        <taxon>Duplodnaviria</taxon>
        <taxon>Heunggongvirae</taxon>
        <taxon>Uroviricota</taxon>
        <taxon>Caudoviricetes</taxon>
        <taxon>Demerecviridae</taxon>
        <taxon>Pogseptimavirus</taxon>
        <taxon>Pogseptimavirus PG07</taxon>
    </lineage>
</organism>
<dbReference type="RefSeq" id="YP_009808501.1">
    <property type="nucleotide sequence ID" value="NC_048041.1"/>
</dbReference>
<protein>
    <submittedName>
        <fullName evidence="1">Uncharacterized protein</fullName>
    </submittedName>
</protein>
<dbReference type="KEGG" id="vg:54999404"/>
<accession>A0A385E7I9</accession>
<evidence type="ECO:0000313" key="2">
    <source>
        <dbReference type="Proteomes" id="UP000263435"/>
    </source>
</evidence>
<dbReference type="GeneID" id="54999404"/>